<reference evidence="16" key="1">
    <citation type="submission" date="2020-11" db="EMBL/GenBank/DDBJ databases">
        <authorList>
            <person name="Tran Van P."/>
        </authorList>
    </citation>
    <scope>NUCLEOTIDE SEQUENCE</scope>
</reference>
<dbReference type="EMBL" id="OB660342">
    <property type="protein sequence ID" value="CAD7224290.1"/>
    <property type="molecule type" value="Genomic_DNA"/>
</dbReference>
<evidence type="ECO:0000256" key="5">
    <source>
        <dbReference type="ARBA" id="ARBA00022847"/>
    </source>
</evidence>
<dbReference type="PROSITE" id="PS50267">
    <property type="entry name" value="NA_NEUROTRAN_SYMP_3"/>
    <property type="match status" value="1"/>
</dbReference>
<dbReference type="GO" id="GO:0046872">
    <property type="term" value="F:metal ion binding"/>
    <property type="evidence" value="ECO:0007669"/>
    <property type="project" value="UniProtKB-KW"/>
</dbReference>
<gene>
    <name evidence="16" type="ORF">CTOB1V02_LOCUS2257</name>
</gene>
<keyword evidence="3" id="KW-0813">Transport</keyword>
<evidence type="ECO:0000256" key="3">
    <source>
        <dbReference type="ARBA" id="ARBA00022448"/>
    </source>
</evidence>
<protein>
    <recommendedName>
        <fullName evidence="14">Sodium-dependent nutrient amino acid transporter 1</fullName>
    </recommendedName>
</protein>
<keyword evidence="6" id="KW-0029">Amino-acid transport</keyword>
<dbReference type="GO" id="GO:0005886">
    <property type="term" value="C:plasma membrane"/>
    <property type="evidence" value="ECO:0007669"/>
    <property type="project" value="TreeGrafter"/>
</dbReference>
<evidence type="ECO:0000256" key="11">
    <source>
        <dbReference type="ARBA" id="ARBA00023180"/>
    </source>
</evidence>
<evidence type="ECO:0000313" key="16">
    <source>
        <dbReference type="EMBL" id="CAD7224290.1"/>
    </source>
</evidence>
<evidence type="ECO:0000256" key="4">
    <source>
        <dbReference type="ARBA" id="ARBA00022692"/>
    </source>
</evidence>
<comment type="function">
    <text evidence="13">Unusual broad substrate spectrum amino acid:sodium cotransporter that promotes absorption of the D isomers of essential amino acids. Neutral amino acids are the preferred substrates, especially methionine and phenylalanine.</text>
</comment>
<dbReference type="InterPro" id="IPR037272">
    <property type="entry name" value="SNS_sf"/>
</dbReference>
<keyword evidence="9" id="KW-0406">Ion transport</keyword>
<sequence>MSLGAFLDGAIEGLNFYVKPELDKLLSMDTVKMVIQQIFFSLGVGQGPVITLASYNRFHGEVARDCVRVPDVSSDSIAVAIVNGLTSFYAGFVTFMIAGFLAHTVHKPVGDFLKSGNELAFVVYPAATGLMPGSQFWGIFFMLMLTIVGFNTQMATVDSMTCCLLDQWPQLLSVRIFIAGLVCAVGFLAGIPFCLKGGMLWFFVVDHYTTLYIMILILLEVIVAIYIYGLGAMFSLLFSTNNTQVVIIYAHATTSRPSYGWYQFPDYIVGVGWCLYVVLCLPLLFFMVYNTIRIYWSGKSMWALIEPTEDWGPPVDVLEKEMTLSQGKPHDRFLLKLEQLEAEVRTVRSLLFLKSFWIFLPLPRNWVFYPTVFSSDSDISVFHYQDCFILLRFIQ</sequence>
<evidence type="ECO:0000256" key="9">
    <source>
        <dbReference type="ARBA" id="ARBA00023065"/>
    </source>
</evidence>
<evidence type="ECO:0000256" key="15">
    <source>
        <dbReference type="PIRSR" id="PIRSR600175-1"/>
    </source>
</evidence>
<keyword evidence="7" id="KW-1133">Transmembrane helix</keyword>
<dbReference type="PANTHER" id="PTHR11616:SF321">
    <property type="entry name" value="SODIUM-DEPENDENT NUTRIENT AMINO ACID TRANSPORTER 1-RELATED"/>
    <property type="match status" value="1"/>
</dbReference>
<proteinExistence type="inferred from homology"/>
<evidence type="ECO:0000256" key="6">
    <source>
        <dbReference type="ARBA" id="ARBA00022970"/>
    </source>
</evidence>
<comment type="subcellular location">
    <subcellularLocation>
        <location evidence="1">Membrane</location>
        <topology evidence="1">Multi-pass membrane protein</topology>
    </subcellularLocation>
</comment>
<keyword evidence="5" id="KW-0769">Symport</keyword>
<evidence type="ECO:0000256" key="7">
    <source>
        <dbReference type="ARBA" id="ARBA00022989"/>
    </source>
</evidence>
<dbReference type="SUPFAM" id="SSF161070">
    <property type="entry name" value="SNF-like"/>
    <property type="match status" value="1"/>
</dbReference>
<dbReference type="Pfam" id="PF00209">
    <property type="entry name" value="SNF"/>
    <property type="match status" value="1"/>
</dbReference>
<name>A0A7R8W3V9_9CRUS</name>
<organism evidence="16">
    <name type="scientific">Cyprideis torosa</name>
    <dbReference type="NCBI Taxonomy" id="163714"/>
    <lineage>
        <taxon>Eukaryota</taxon>
        <taxon>Metazoa</taxon>
        <taxon>Ecdysozoa</taxon>
        <taxon>Arthropoda</taxon>
        <taxon>Crustacea</taxon>
        <taxon>Oligostraca</taxon>
        <taxon>Ostracoda</taxon>
        <taxon>Podocopa</taxon>
        <taxon>Podocopida</taxon>
        <taxon>Cytherocopina</taxon>
        <taxon>Cytheroidea</taxon>
        <taxon>Cytherideidae</taxon>
        <taxon>Cyprideis</taxon>
    </lineage>
</organism>
<evidence type="ECO:0000256" key="1">
    <source>
        <dbReference type="ARBA" id="ARBA00004141"/>
    </source>
</evidence>
<dbReference type="AlphaFoldDB" id="A0A7R8W3V9"/>
<dbReference type="PRINTS" id="PR00176">
    <property type="entry name" value="NANEUSMPORT"/>
</dbReference>
<evidence type="ECO:0000256" key="14">
    <source>
        <dbReference type="ARBA" id="ARBA00040215"/>
    </source>
</evidence>
<evidence type="ECO:0000256" key="13">
    <source>
        <dbReference type="ARBA" id="ARBA00037785"/>
    </source>
</evidence>
<feature type="binding site" evidence="15">
    <location>
        <position position="41"/>
    </location>
    <ligand>
        <name>Na(+)</name>
        <dbReference type="ChEBI" id="CHEBI:29101"/>
        <label>1</label>
    </ligand>
</feature>
<dbReference type="InterPro" id="IPR000175">
    <property type="entry name" value="Na/ntran_symport"/>
</dbReference>
<evidence type="ECO:0000256" key="12">
    <source>
        <dbReference type="ARBA" id="ARBA00023201"/>
    </source>
</evidence>
<dbReference type="GO" id="GO:0005283">
    <property type="term" value="F:amino acid:sodium symporter activity"/>
    <property type="evidence" value="ECO:0007669"/>
    <property type="project" value="TreeGrafter"/>
</dbReference>
<keyword evidence="15" id="KW-0479">Metal-binding</keyword>
<keyword evidence="8 15" id="KW-0915">Sodium</keyword>
<dbReference type="PANTHER" id="PTHR11616">
    <property type="entry name" value="SODIUM/CHLORIDE DEPENDENT TRANSPORTER"/>
    <property type="match status" value="1"/>
</dbReference>
<dbReference type="OrthoDB" id="6581954at2759"/>
<keyword evidence="10" id="KW-0472">Membrane</keyword>
<evidence type="ECO:0000256" key="8">
    <source>
        <dbReference type="ARBA" id="ARBA00023053"/>
    </source>
</evidence>
<keyword evidence="12" id="KW-0739">Sodium transport</keyword>
<evidence type="ECO:0000256" key="2">
    <source>
        <dbReference type="ARBA" id="ARBA00006459"/>
    </source>
</evidence>
<evidence type="ECO:0000256" key="10">
    <source>
        <dbReference type="ARBA" id="ARBA00023136"/>
    </source>
</evidence>
<dbReference type="GO" id="GO:0089718">
    <property type="term" value="P:amino acid import across plasma membrane"/>
    <property type="evidence" value="ECO:0007669"/>
    <property type="project" value="TreeGrafter"/>
</dbReference>
<keyword evidence="4" id="KW-0812">Transmembrane</keyword>
<accession>A0A7R8W3V9</accession>
<dbReference type="GO" id="GO:0015179">
    <property type="term" value="F:L-amino acid transmembrane transporter activity"/>
    <property type="evidence" value="ECO:0007669"/>
    <property type="project" value="TreeGrafter"/>
</dbReference>
<comment type="similarity">
    <text evidence="2">Belongs to the sodium:neurotransmitter symporter (SNF) (TC 2.A.22) family.</text>
</comment>
<keyword evidence="11" id="KW-0325">Glycoprotein</keyword>
<feature type="binding site" evidence="15">
    <location>
        <position position="83"/>
    </location>
    <ligand>
        <name>Na(+)</name>
        <dbReference type="ChEBI" id="CHEBI:29101"/>
        <label>1</label>
    </ligand>
</feature>